<evidence type="ECO:0000256" key="1">
    <source>
        <dbReference type="SAM" id="MobiDB-lite"/>
    </source>
</evidence>
<dbReference type="Pfam" id="PF24515">
    <property type="entry name" value="ARM_KNTC1_3rd"/>
    <property type="match status" value="1"/>
</dbReference>
<dbReference type="InterPro" id="IPR055405">
    <property type="entry name" value="ARM_KNTC1_3rd"/>
</dbReference>
<feature type="domain" description="KNTC1 N-terminal" evidence="3">
    <location>
        <begin position="64"/>
        <end position="424"/>
    </location>
</feature>
<dbReference type="InterPro" id="IPR055403">
    <property type="entry name" value="ARM_KNTC1_1st"/>
</dbReference>
<feature type="domain" description="KNTC1 third ARM-repeats" evidence="4">
    <location>
        <begin position="1455"/>
        <end position="1651"/>
    </location>
</feature>
<dbReference type="Pfam" id="PF10493">
    <property type="entry name" value="Rod_C"/>
    <property type="match status" value="1"/>
</dbReference>
<dbReference type="InterPro" id="IPR055404">
    <property type="entry name" value="ARM_KNTC1_2nd"/>
</dbReference>
<dbReference type="InterPro" id="IPR052802">
    <property type="entry name" value="KNTC1"/>
</dbReference>
<keyword evidence="8" id="KW-1185">Reference proteome</keyword>
<accession>A0A1Y2CAY0</accession>
<dbReference type="GO" id="GO:0005737">
    <property type="term" value="C:cytoplasm"/>
    <property type="evidence" value="ECO:0007669"/>
    <property type="project" value="TreeGrafter"/>
</dbReference>
<dbReference type="InterPro" id="IPR055402">
    <property type="entry name" value="KNTC1_N"/>
</dbReference>
<evidence type="ECO:0000259" key="5">
    <source>
        <dbReference type="Pfam" id="PF24516"/>
    </source>
</evidence>
<dbReference type="SUPFAM" id="SSF50978">
    <property type="entry name" value="WD40 repeat-like"/>
    <property type="match status" value="1"/>
</dbReference>
<gene>
    <name evidence="7" type="ORF">BCR33DRAFT_717267</name>
</gene>
<dbReference type="InterPro" id="IPR015943">
    <property type="entry name" value="WD40/YVTN_repeat-like_dom_sf"/>
</dbReference>
<feature type="domain" description="KNTC1 second ARM-repeats" evidence="5">
    <location>
        <begin position="761"/>
        <end position="927"/>
    </location>
</feature>
<dbReference type="OrthoDB" id="343783at2759"/>
<dbReference type="GO" id="GO:0007094">
    <property type="term" value="P:mitotic spindle assembly checkpoint signaling"/>
    <property type="evidence" value="ECO:0007669"/>
    <property type="project" value="TreeGrafter"/>
</dbReference>
<reference evidence="7 8" key="1">
    <citation type="submission" date="2016-07" db="EMBL/GenBank/DDBJ databases">
        <title>Pervasive Adenine N6-methylation of Active Genes in Fungi.</title>
        <authorList>
            <consortium name="DOE Joint Genome Institute"/>
            <person name="Mondo S.J."/>
            <person name="Dannebaum R.O."/>
            <person name="Kuo R.C."/>
            <person name="Labutti K."/>
            <person name="Haridas S."/>
            <person name="Kuo A."/>
            <person name="Salamov A."/>
            <person name="Ahrendt S.R."/>
            <person name="Lipzen A."/>
            <person name="Sullivan W."/>
            <person name="Andreopoulos W.B."/>
            <person name="Clum A."/>
            <person name="Lindquist E."/>
            <person name="Daum C."/>
            <person name="Ramamoorthy G.K."/>
            <person name="Gryganskyi A."/>
            <person name="Culley D."/>
            <person name="Magnuson J.K."/>
            <person name="James T.Y."/>
            <person name="O'Malley M.A."/>
            <person name="Stajich J.E."/>
            <person name="Spatafora J.W."/>
            <person name="Visel A."/>
            <person name="Grigoriev I.V."/>
        </authorList>
    </citation>
    <scope>NUCLEOTIDE SEQUENCE [LARGE SCALE GENOMIC DNA]</scope>
    <source>
        <strain evidence="7 8">JEL800</strain>
    </source>
</reference>
<dbReference type="GO" id="GO:1903394">
    <property type="term" value="P:protein localization to kinetochore involved in kinetochore assembly"/>
    <property type="evidence" value="ECO:0007669"/>
    <property type="project" value="TreeGrafter"/>
</dbReference>
<dbReference type="GO" id="GO:0005828">
    <property type="term" value="C:kinetochore microtubule"/>
    <property type="evidence" value="ECO:0007669"/>
    <property type="project" value="TreeGrafter"/>
</dbReference>
<dbReference type="InterPro" id="IPR019527">
    <property type="entry name" value="RZZ-complex_KNTC1/ROD_C"/>
</dbReference>
<evidence type="ECO:0000313" key="7">
    <source>
        <dbReference type="EMBL" id="ORY44198.1"/>
    </source>
</evidence>
<dbReference type="InterPro" id="IPR036322">
    <property type="entry name" value="WD40_repeat_dom_sf"/>
</dbReference>
<dbReference type="EMBL" id="MCGO01000023">
    <property type="protein sequence ID" value="ORY44198.1"/>
    <property type="molecule type" value="Genomic_DNA"/>
</dbReference>
<organism evidence="7 8">
    <name type="scientific">Rhizoclosmatium globosum</name>
    <dbReference type="NCBI Taxonomy" id="329046"/>
    <lineage>
        <taxon>Eukaryota</taxon>
        <taxon>Fungi</taxon>
        <taxon>Fungi incertae sedis</taxon>
        <taxon>Chytridiomycota</taxon>
        <taxon>Chytridiomycota incertae sedis</taxon>
        <taxon>Chytridiomycetes</taxon>
        <taxon>Chytridiales</taxon>
        <taxon>Chytriomycetaceae</taxon>
        <taxon>Rhizoclosmatium</taxon>
    </lineage>
</organism>
<dbReference type="Proteomes" id="UP000193642">
    <property type="component" value="Unassembled WGS sequence"/>
</dbReference>
<sequence length="2301" mass="257138">MLSSNDSDETAKQSPPTPTWQLRLCSESESESEAPTTFSTLFLSNEERVKVYKTESIATLTLTQTTSNQNKSTNTNSDIVDSVCGNSVFLGLGHVAFLLNCFEREHSATLELESTATSSAFNCDASFVAIGDTAGFVHLIHVETSEVAVSLDLTRLIPHAPSKGSKITSITFIQRNSNTEEMVLVLESLVQIRFSNINFTLLEHAITNGDAKAGLDAKAAISMDVVDLRKESDGLVQSVTAVLPWSGDFSSSKKALLMAGSGNAPLTIWNRTNGTNTTILMDSISSSLAHNVIKAEIDSNGKYMVLLESSGFLSLWDFKRLILIKRYSTKEVSDFLIMSSTKYELSVLTLLTPSTESTYSRYIEVITLPSNTVTHRIQVSINARLIPRCRQSQKQSQDASSRIYFLEHDNTNDIATITIRAISETHPSEKINSLIRSGAFEEALKVAEQFGLDLEVNLNNIQDDTFTTTFSLSASLRTHSETHALLTHARARVSASEDLSILIHQTIHRLGTFQVLSVHDRVSRQDAEFLNAVHSGDGYVDVFDAAEWHLFRGADVVEVLVERWVGYIWRRHYGEELMNRVMDVLNAIPETCSVRDFGPWIERDVLPFVVETELYIMIAEWIHIRTRLIESTQSRPHDALALISLLFPKPKTSTSLSHNNNIPTSTPITPGHHVTTTLATASKSDTSTFGYTTYPGKPAITLLKQQLEDLVYLWDVHAFPEPGSIALDLLDRVSAVELIPSAVEESFRVYAGRHGIDGDVLLGEYCLEVMDKSVGLGKVLAGGPWESRVLVLREQVKNFDVKSGILLELMYRTPIPWSDAVEQEIVETLNDKSGSRYQDIIEQYRLMRLKRMLLAYGMEGFNISDLSKSKSLLMFILSKLDSLSAMKEAMQVVSIYPQLTKLDAYTTRLRNLFEAGHLDRGLLLLKTGYEMDTTVMPVESIQTPVDKLLDVELELDLENKLNVGEEIMCWLVEVMDCAVAEEEKYGTQSTPCKETFVWAVTAAVELAQLLQTIKSDFKDEFKNQTLPKSNIASAQKQLMASHISALEMTTSCCSSETIKSLGNLKDLSKEFDIRIKVSSYRNDEAARRVVLNRFAKEVFKYGERSHGKGTASPVSTDFSRTELYRLAELLGFERSSLDGIIAEEAARNGDVKTALLLCKELYEKSPDAVSAATLKNIALLLTSFAAENKDVFKNIKETKSNFRLTKWILELSQKSVSVCSEDLIGDCLDDFKNYEILHAIFTQCDAGDYGTLLAMGSETTEKKTTYLYSGAGSSSSSSFGGSGSSSSSSASPPNPSISAFPVKWSISTKLSDRSLDLDVANIGDDFGASLFSEHYHEGGLVLPTEKAMGYATDYVLDISSAISRQAEAEKQERLDASFVLSPPAKSKNKGIAVSCDPISAGQELSMYLKSNRVLIAALRMWHRTIELRMRMSGALKESEISGEIIEHDADGHVQLVKQLSENVFSSRFIDQNLAFGGLLTVPTSVAFDVFKVGMSTTGKDYDRLLKFAAVGIATGLAWGQRGFQVNCQDMARNARWWHQFNLLNINVETDMFKDTNSNEYQRKILPDLLRKTGLDVQTALEFAASYKIEDDFVLFEYVRQLLVDEADNREYKYRVAGVLDDIANKELLAKLLKQVIASSSPYDYEKIAFVFNQILRLSPDDPEARKGLQVLEVLSNYTRRNPPNVSEFEELKQSRIKSGDILKMYPSSATCLPYHLLMRTGWEVIQHEIHETTISRLIALSHPLTIPSDQFYTAVVEGFIRRLNDPSSSVPTFPDVKPFLAKIQSLEGAVKQAILLAQAFPPGPDRVSSFKQAHTVGLKLLSSAETSAADEVAELQKYCEELSYQFKTAETENQLKSLGLHEFIDLSGRPESLIDELYRVKSEQALMKPESFDLHSIVNEIGTRFEIDVVGIRNRLLQRGLLQNVQVSPEDKELYLPSMRVQVNNLLNTDGERSLQMQLLYIARSVPIQHGMQFFIMAAYNPTSKIQTLHRIRSLSLLFQLASPENFEEDGKSYEEIRSYMQILLYLIDFEELRIVQSVKEFNECDKESLARSLWLNHGGEPKVVQLICNLCLDYGILDLNLWENALSRLAKLGASRYLAGIIDPVTCIPELSKMKSLSGVWNRLLITCLEEVVEKEDEALYERIIVLLQKCPFLYDLEIDTLVTLIINVKISTERAEPRVLSVLKGLSVLPPGRQVFSSIKRMIDSEDSQTLVKILSIISKVSGDDIGAIEYVKVQILQVIHSRREYACMEESPEEGVKLLKYLISIGETKPLIDELRSRGRDKEADDIEAYVDNSAVAF</sequence>
<feature type="region of interest" description="Disordered" evidence="1">
    <location>
        <begin position="1"/>
        <end position="20"/>
    </location>
</feature>
<feature type="domain" description="RZZ complex subunit KNTC1/ROD C-terminal" evidence="2">
    <location>
        <begin position="1706"/>
        <end position="2164"/>
    </location>
</feature>
<evidence type="ECO:0000259" key="6">
    <source>
        <dbReference type="Pfam" id="PF24520"/>
    </source>
</evidence>
<dbReference type="GO" id="GO:0031267">
    <property type="term" value="F:small GTPase binding"/>
    <property type="evidence" value="ECO:0007669"/>
    <property type="project" value="TreeGrafter"/>
</dbReference>
<evidence type="ECO:0000259" key="4">
    <source>
        <dbReference type="Pfam" id="PF24515"/>
    </source>
</evidence>
<protein>
    <submittedName>
        <fullName evidence="7">Uncharacterized protein</fullName>
    </submittedName>
</protein>
<dbReference type="PANTHER" id="PTHR15688:SF1">
    <property type="entry name" value="KINETOCHORE-ASSOCIATED PROTEIN 1"/>
    <property type="match status" value="1"/>
</dbReference>
<evidence type="ECO:0000259" key="2">
    <source>
        <dbReference type="Pfam" id="PF10493"/>
    </source>
</evidence>
<comment type="caution">
    <text evidence="7">The sequence shown here is derived from an EMBL/GenBank/DDBJ whole genome shotgun (WGS) entry which is preliminary data.</text>
</comment>
<feature type="domain" description="KNTC1 first ARM-repeats" evidence="6">
    <location>
        <begin position="457"/>
        <end position="636"/>
    </location>
</feature>
<dbReference type="STRING" id="329046.A0A1Y2CAY0"/>
<dbReference type="Pfam" id="PF24506">
    <property type="entry name" value="KNTC1_N"/>
    <property type="match status" value="1"/>
</dbReference>
<dbReference type="Pfam" id="PF24516">
    <property type="entry name" value="ARM_KNTC1_2nd"/>
    <property type="match status" value="1"/>
</dbReference>
<dbReference type="Gene3D" id="2.130.10.10">
    <property type="entry name" value="YVTN repeat-like/Quinoprotein amine dehydrogenase"/>
    <property type="match status" value="1"/>
</dbReference>
<dbReference type="GO" id="GO:1990423">
    <property type="term" value="C:RZZ complex"/>
    <property type="evidence" value="ECO:0007669"/>
    <property type="project" value="TreeGrafter"/>
</dbReference>
<feature type="region of interest" description="Disordered" evidence="1">
    <location>
        <begin position="1274"/>
        <end position="1295"/>
    </location>
</feature>
<evidence type="ECO:0000259" key="3">
    <source>
        <dbReference type="Pfam" id="PF24506"/>
    </source>
</evidence>
<dbReference type="PANTHER" id="PTHR15688">
    <property type="entry name" value="KINETOCHORE-ASSOCIATED PROTEIN 1"/>
    <property type="match status" value="1"/>
</dbReference>
<proteinExistence type="predicted"/>
<evidence type="ECO:0000313" key="8">
    <source>
        <dbReference type="Proteomes" id="UP000193642"/>
    </source>
</evidence>
<dbReference type="GO" id="GO:0000070">
    <property type="term" value="P:mitotic sister chromatid segregation"/>
    <property type="evidence" value="ECO:0007669"/>
    <property type="project" value="TreeGrafter"/>
</dbReference>
<dbReference type="Pfam" id="PF24520">
    <property type="entry name" value="ARM_KNTC1_1st"/>
    <property type="match status" value="1"/>
</dbReference>
<name>A0A1Y2CAY0_9FUNG</name>